<protein>
    <submittedName>
        <fullName evidence="6">INO80 complex subunit C</fullName>
    </submittedName>
</protein>
<name>A0A8C3GRM7_CORMO</name>
<keyword evidence="4" id="KW-0539">Nucleus</keyword>
<dbReference type="OrthoDB" id="49520at2759"/>
<dbReference type="AlphaFoldDB" id="A0A8C3GRM7"/>
<sequence length="322" mass="33891">MAQTQRLFQSRSPPTVRNPTPRHTSHFATSDAQRLPGAESATAGRSLRRGPRHSRATRRRQSCSLRDSPPDAVAPSSKPHKRHPSTTQARLALSGPDQARPGVAGPRRQHCACAAAAPPLRPRRGSAAGPGAQRGGMASLVPAAAASSPAGAASRSKKRPASPGTGGGPTKKKKATAPGGSQGAGGEAVNENKFLNTDSSTGSVETTAKPLPFKDPNFIHSGIGGAAAGKKNRTWKNLKQILASERALPWQLNDPSYFNIDAPPSFKPAKKYSDISGLPANYTDPQSKLRFSTIEEFAYIRMLPSDVVTGYLALRKATSIVS</sequence>
<dbReference type="SMART" id="SM00993">
    <property type="entry name" value="YL1_C"/>
    <property type="match status" value="1"/>
</dbReference>
<keyword evidence="2" id="KW-0805">Transcription regulation</keyword>
<dbReference type="OMA" id="HTSHFAT"/>
<dbReference type="CTD" id="125476"/>
<dbReference type="InterPro" id="IPR013272">
    <property type="entry name" value="Vps72/YL1_C"/>
</dbReference>
<feature type="compositionally biased region" description="Polar residues" evidence="5">
    <location>
        <begin position="193"/>
        <end position="206"/>
    </location>
</feature>
<reference evidence="6" key="2">
    <citation type="submission" date="2025-08" db="UniProtKB">
        <authorList>
            <consortium name="Ensembl"/>
        </authorList>
    </citation>
    <scope>IDENTIFICATION</scope>
</reference>
<dbReference type="InterPro" id="IPR029525">
    <property type="entry name" value="INO80C/Ies6"/>
</dbReference>
<proteinExistence type="predicted"/>
<dbReference type="RefSeq" id="XP_031974910.1">
    <property type="nucleotide sequence ID" value="XM_032119019.1"/>
</dbReference>
<accession>A0A8U7NTV6</accession>
<evidence type="ECO:0000256" key="2">
    <source>
        <dbReference type="ARBA" id="ARBA00023015"/>
    </source>
</evidence>
<dbReference type="Pfam" id="PF08265">
    <property type="entry name" value="YL1_C"/>
    <property type="match status" value="1"/>
</dbReference>
<keyword evidence="3" id="KW-0804">Transcription</keyword>
<accession>A0A8C3GRM7</accession>
<feature type="compositionally biased region" description="Low complexity" evidence="5">
    <location>
        <begin position="125"/>
        <end position="154"/>
    </location>
</feature>
<gene>
    <name evidence="6" type="primary">INO80C</name>
</gene>
<dbReference type="GeneID" id="116448528"/>
<dbReference type="Proteomes" id="UP000694553">
    <property type="component" value="Unassembled WGS sequence"/>
</dbReference>
<evidence type="ECO:0000313" key="6">
    <source>
        <dbReference type="Ensembl" id="ENSCMUP00000000491.2"/>
    </source>
</evidence>
<organism evidence="6 7">
    <name type="scientific">Corvus moneduloides</name>
    <name type="common">New Caledonian crow</name>
    <dbReference type="NCBI Taxonomy" id="1196302"/>
    <lineage>
        <taxon>Eukaryota</taxon>
        <taxon>Metazoa</taxon>
        <taxon>Chordata</taxon>
        <taxon>Craniata</taxon>
        <taxon>Vertebrata</taxon>
        <taxon>Euteleostomi</taxon>
        <taxon>Archelosauria</taxon>
        <taxon>Archosauria</taxon>
        <taxon>Dinosauria</taxon>
        <taxon>Saurischia</taxon>
        <taxon>Theropoda</taxon>
        <taxon>Coelurosauria</taxon>
        <taxon>Aves</taxon>
        <taxon>Neognathae</taxon>
        <taxon>Neoaves</taxon>
        <taxon>Telluraves</taxon>
        <taxon>Australaves</taxon>
        <taxon>Passeriformes</taxon>
        <taxon>Corvoidea</taxon>
        <taxon>Corvidae</taxon>
        <taxon>Corvus</taxon>
    </lineage>
</organism>
<feature type="compositionally biased region" description="Basic residues" evidence="5">
    <location>
        <begin position="46"/>
        <end position="61"/>
    </location>
</feature>
<evidence type="ECO:0000256" key="3">
    <source>
        <dbReference type="ARBA" id="ARBA00023163"/>
    </source>
</evidence>
<dbReference type="GO" id="GO:0006338">
    <property type="term" value="P:chromatin remodeling"/>
    <property type="evidence" value="ECO:0007669"/>
    <property type="project" value="InterPro"/>
</dbReference>
<evidence type="ECO:0000256" key="5">
    <source>
        <dbReference type="SAM" id="MobiDB-lite"/>
    </source>
</evidence>
<feature type="compositionally biased region" description="Polar residues" evidence="5">
    <location>
        <begin position="1"/>
        <end position="32"/>
    </location>
</feature>
<dbReference type="GO" id="GO:0031011">
    <property type="term" value="C:Ino80 complex"/>
    <property type="evidence" value="ECO:0007669"/>
    <property type="project" value="InterPro"/>
</dbReference>
<feature type="region of interest" description="Disordered" evidence="5">
    <location>
        <begin position="1"/>
        <end position="215"/>
    </location>
</feature>
<dbReference type="Ensembl" id="ENSCMUT00000000532.2">
    <property type="protein sequence ID" value="ENSCMUP00000000491.2"/>
    <property type="gene ID" value="ENSCMUG00000000377.2"/>
</dbReference>
<comment type="subcellular location">
    <subcellularLocation>
        <location evidence="1">Nucleus</location>
    </subcellularLocation>
</comment>
<evidence type="ECO:0000256" key="4">
    <source>
        <dbReference type="ARBA" id="ARBA00023242"/>
    </source>
</evidence>
<reference evidence="7" key="1">
    <citation type="submission" date="2019-10" db="EMBL/GenBank/DDBJ databases">
        <title>Corvus moneduloides (New Caledonian crow) genome, bCorMon1, primary haplotype.</title>
        <authorList>
            <person name="Rutz C."/>
            <person name="Fungtammasan C."/>
            <person name="Mountcastle J."/>
            <person name="Formenti G."/>
            <person name="Chow W."/>
            <person name="Howe K."/>
            <person name="Steele M.P."/>
            <person name="Fernandes J."/>
            <person name="Gilbert M.T.P."/>
            <person name="Fedrigo O."/>
            <person name="Jarvis E.D."/>
            <person name="Gemmell N."/>
        </authorList>
    </citation>
    <scope>NUCLEOTIDE SEQUENCE [LARGE SCALE GENOMIC DNA]</scope>
</reference>
<keyword evidence="7" id="KW-1185">Reference proteome</keyword>
<dbReference type="PANTHER" id="PTHR31200:SF1">
    <property type="entry name" value="INO80 COMPLEX SUBUNIT C"/>
    <property type="match status" value="1"/>
</dbReference>
<evidence type="ECO:0000256" key="1">
    <source>
        <dbReference type="ARBA" id="ARBA00004123"/>
    </source>
</evidence>
<dbReference type="PANTHER" id="PTHR31200">
    <property type="entry name" value="INO80 COMPLEX SUBUNIT C"/>
    <property type="match status" value="1"/>
</dbReference>
<evidence type="ECO:0000313" key="7">
    <source>
        <dbReference type="Proteomes" id="UP000694553"/>
    </source>
</evidence>
<reference evidence="6" key="3">
    <citation type="submission" date="2025-09" db="UniProtKB">
        <authorList>
            <consortium name="Ensembl"/>
        </authorList>
    </citation>
    <scope>IDENTIFICATION</scope>
</reference>